<dbReference type="InterPro" id="IPR025538">
    <property type="entry name" value="DUF4424"/>
</dbReference>
<organism evidence="3 4">
    <name type="scientific">Devosia soli</name>
    <dbReference type="NCBI Taxonomy" id="361041"/>
    <lineage>
        <taxon>Bacteria</taxon>
        <taxon>Pseudomonadati</taxon>
        <taxon>Pseudomonadota</taxon>
        <taxon>Alphaproteobacteria</taxon>
        <taxon>Hyphomicrobiales</taxon>
        <taxon>Devosiaceae</taxon>
        <taxon>Devosia</taxon>
    </lineage>
</organism>
<dbReference type="STRING" id="361041.VW35_05710"/>
<dbReference type="Gene3D" id="2.60.40.3680">
    <property type="match status" value="1"/>
</dbReference>
<dbReference type="Proteomes" id="UP000033514">
    <property type="component" value="Unassembled WGS sequence"/>
</dbReference>
<keyword evidence="4" id="KW-1185">Reference proteome</keyword>
<feature type="chain" id="PRO_5002491845" description="DUF4424 domain-containing protein" evidence="1">
    <location>
        <begin position="20"/>
        <end position="335"/>
    </location>
</feature>
<dbReference type="AlphaFoldDB" id="A0A0F5LEC9"/>
<keyword evidence="1" id="KW-0732">Signal</keyword>
<accession>A0A0F5LEC9</accession>
<evidence type="ECO:0000256" key="1">
    <source>
        <dbReference type="SAM" id="SignalP"/>
    </source>
</evidence>
<sequence>MRSIGIALALCALSLPSVANDTTAVITTGGLEFVTHGEIAMESEELFISKEEIRVVYHFRNDGTEDHNILVAFPMPDIHPDFYSPVSYPTGPADNLFVFETTFNGEPVDAELHEYAFAAGVDRTKLVRQLRLPIASFTEAASKATDALDEETIAELLHLGLVTPDEYDAGNGWEKHYYPAWTYRAAYTWEATFPAGKTVTVEHRYKPSVGGTVGVAFLSEPYERYDPAAEYREKYCTDDAFVAAVKKTLTNPEEPWSAPFFETWLSYILTTGGNWAGGGIEKFRLVVDKGSPDNLVSFCGDGIKKIGPTTFEMVKTDFWPKEELNILILERHTQN</sequence>
<evidence type="ECO:0000313" key="3">
    <source>
        <dbReference type="EMBL" id="KKB79962.1"/>
    </source>
</evidence>
<protein>
    <recommendedName>
        <fullName evidence="2">DUF4424 domain-containing protein</fullName>
    </recommendedName>
</protein>
<name>A0A0F5LEC9_9HYPH</name>
<dbReference type="EMBL" id="LAJG01000014">
    <property type="protein sequence ID" value="KKB79962.1"/>
    <property type="molecule type" value="Genomic_DNA"/>
</dbReference>
<evidence type="ECO:0000313" key="4">
    <source>
        <dbReference type="Proteomes" id="UP000033514"/>
    </source>
</evidence>
<reference evidence="3 4" key="1">
    <citation type="submission" date="2015-03" db="EMBL/GenBank/DDBJ databases">
        <authorList>
            <person name="Hassan Y.I."/>
            <person name="Lepp D."/>
            <person name="Zhou T."/>
        </authorList>
    </citation>
    <scope>NUCLEOTIDE SEQUENCE [LARGE SCALE GENOMIC DNA]</scope>
    <source>
        <strain evidence="3 4">GH2-10</strain>
    </source>
</reference>
<feature type="domain" description="DUF4424" evidence="2">
    <location>
        <begin position="19"/>
        <end position="327"/>
    </location>
</feature>
<gene>
    <name evidence="3" type="ORF">VW35_05710</name>
</gene>
<feature type="signal peptide" evidence="1">
    <location>
        <begin position="1"/>
        <end position="19"/>
    </location>
</feature>
<comment type="caution">
    <text evidence="3">The sequence shown here is derived from an EMBL/GenBank/DDBJ whole genome shotgun (WGS) entry which is preliminary data.</text>
</comment>
<evidence type="ECO:0000259" key="2">
    <source>
        <dbReference type="Pfam" id="PF14415"/>
    </source>
</evidence>
<dbReference type="RefSeq" id="WP_046142028.1">
    <property type="nucleotide sequence ID" value="NZ_LAJG01000014.1"/>
</dbReference>
<dbReference type="Pfam" id="PF14415">
    <property type="entry name" value="DUF4424"/>
    <property type="match status" value="1"/>
</dbReference>
<dbReference type="PATRIC" id="fig|361041.3.peg.458"/>
<proteinExistence type="predicted"/>